<dbReference type="AlphaFoldDB" id="X1GM55"/>
<dbReference type="EMBL" id="BARU01009877">
    <property type="protein sequence ID" value="GAH42714.1"/>
    <property type="molecule type" value="Genomic_DNA"/>
</dbReference>
<proteinExistence type="predicted"/>
<evidence type="ECO:0000313" key="1">
    <source>
        <dbReference type="EMBL" id="GAH42714.1"/>
    </source>
</evidence>
<sequence>MARKFIIQDDTLRLGNVEMHKELQNEQSGNRIIGGGYWYIDNERTTLYLYGKSIDFGKVTIEDLKCIKELQLSTPSIEKLEWKWFDSDLITDVLENGEFV</sequence>
<gene>
    <name evidence="1" type="ORF">S03H2_18980</name>
</gene>
<reference evidence="1" key="1">
    <citation type="journal article" date="2014" name="Front. Microbiol.">
        <title>High frequency of phylogenetically diverse reductive dehalogenase-homologous genes in deep subseafloor sedimentary metagenomes.</title>
        <authorList>
            <person name="Kawai M."/>
            <person name="Futagami T."/>
            <person name="Toyoda A."/>
            <person name="Takaki Y."/>
            <person name="Nishi S."/>
            <person name="Hori S."/>
            <person name="Arai W."/>
            <person name="Tsubouchi T."/>
            <person name="Morono Y."/>
            <person name="Uchiyama I."/>
            <person name="Ito T."/>
            <person name="Fujiyama A."/>
            <person name="Inagaki F."/>
            <person name="Takami H."/>
        </authorList>
    </citation>
    <scope>NUCLEOTIDE SEQUENCE</scope>
    <source>
        <strain evidence="1">Expedition CK06-06</strain>
    </source>
</reference>
<organism evidence="1">
    <name type="scientific">marine sediment metagenome</name>
    <dbReference type="NCBI Taxonomy" id="412755"/>
    <lineage>
        <taxon>unclassified sequences</taxon>
        <taxon>metagenomes</taxon>
        <taxon>ecological metagenomes</taxon>
    </lineage>
</organism>
<comment type="caution">
    <text evidence="1">The sequence shown here is derived from an EMBL/GenBank/DDBJ whole genome shotgun (WGS) entry which is preliminary data.</text>
</comment>
<dbReference type="SUPFAM" id="SSF143724">
    <property type="entry name" value="PHP14-like"/>
    <property type="match status" value="1"/>
</dbReference>
<name>X1GM55_9ZZZZ</name>
<accession>X1GM55</accession>
<protein>
    <submittedName>
        <fullName evidence="1">Uncharacterized protein</fullName>
    </submittedName>
</protein>